<evidence type="ECO:0000313" key="15">
    <source>
        <dbReference type="EMBL" id="WCO67368.1"/>
    </source>
</evidence>
<feature type="compositionally biased region" description="Basic and acidic residues" evidence="11">
    <location>
        <begin position="428"/>
        <end position="437"/>
    </location>
</feature>
<evidence type="ECO:0000256" key="12">
    <source>
        <dbReference type="SAM" id="Phobius"/>
    </source>
</evidence>
<evidence type="ECO:0000256" key="11">
    <source>
        <dbReference type="SAM" id="MobiDB-lite"/>
    </source>
</evidence>
<keyword evidence="7 9" id="KW-0129">CBS domain</keyword>
<dbReference type="KEGG" id="ima:PO878_01380"/>
<accession>A0AAE9YA52</accession>
<sequence>MSEALPQLGLVAVLVILNGALAGSEIALVSLRETQLQRLEEGGRRARALATLARDPNRFLATIQIGITLAGFLASAAAAVSLAEPLEEPLSFLGGAAGPVSIVAVTLVLSYITLVFGELAPKRIAMQRAEGWGLLAARPLALFSAFTRPAVWVLSRSTDLAVRLMGGDPHRTAEEVTEEELRDMVTNQPGFTDQHRTILSGAFEIAGRTLDEVIRPRRDVFVLAADQPCEAALVDLAASSHTRAPVAEDGKLDDVLGTVHLRDLVGVAGLTVGEVTQPAPALPETGTVLDALRTMQAGRHQMAIIINEHGGTEGIVTVEDLLEELVGEIYDETDKDVLDVRTEPDGARVLPGRFPWHDLPDIGVTLPDGPYSTVAGLVLHQLGFIPEQPGDVVTLDGWQLEVLAVDGLAISEVRLRPDPDAPGPTPDGDPREAARTA</sequence>
<evidence type="ECO:0000256" key="1">
    <source>
        <dbReference type="ARBA" id="ARBA00004651"/>
    </source>
</evidence>
<evidence type="ECO:0000256" key="3">
    <source>
        <dbReference type="ARBA" id="ARBA00022475"/>
    </source>
</evidence>
<evidence type="ECO:0000256" key="8">
    <source>
        <dbReference type="ARBA" id="ARBA00023136"/>
    </source>
</evidence>
<evidence type="ECO:0000256" key="9">
    <source>
        <dbReference type="PROSITE-ProRule" id="PRU00703"/>
    </source>
</evidence>
<dbReference type="InterPro" id="IPR044751">
    <property type="entry name" value="Ion_transp-like_CBS"/>
</dbReference>
<evidence type="ECO:0000313" key="16">
    <source>
        <dbReference type="Proteomes" id="UP001216390"/>
    </source>
</evidence>
<feature type="region of interest" description="Disordered" evidence="11">
    <location>
        <begin position="414"/>
        <end position="437"/>
    </location>
</feature>
<dbReference type="InterPro" id="IPR036318">
    <property type="entry name" value="FAD-bd_PCMH-like_sf"/>
</dbReference>
<dbReference type="PROSITE" id="PS51846">
    <property type="entry name" value="CNNM"/>
    <property type="match status" value="1"/>
</dbReference>
<dbReference type="Pfam" id="PF01595">
    <property type="entry name" value="CNNM"/>
    <property type="match status" value="1"/>
</dbReference>
<dbReference type="Proteomes" id="UP001216390">
    <property type="component" value="Chromosome"/>
</dbReference>
<feature type="transmembrane region" description="Helical" evidence="12">
    <location>
        <begin position="90"/>
        <end position="112"/>
    </location>
</feature>
<dbReference type="SMART" id="SM01091">
    <property type="entry name" value="CorC_HlyC"/>
    <property type="match status" value="1"/>
</dbReference>
<dbReference type="PANTHER" id="PTHR43099">
    <property type="entry name" value="UPF0053 PROTEIN YRKA"/>
    <property type="match status" value="1"/>
</dbReference>
<keyword evidence="5" id="KW-0677">Repeat</keyword>
<dbReference type="CDD" id="cd04590">
    <property type="entry name" value="CBS_pair_CorC_HlyC_assoc"/>
    <property type="match status" value="1"/>
</dbReference>
<keyword evidence="4 10" id="KW-0812">Transmembrane</keyword>
<reference evidence="15" key="1">
    <citation type="submission" date="2023-01" db="EMBL/GenBank/DDBJ databases">
        <title>The diversity of Class Acidimicrobiia in South China Sea sediment environments and the proposal of Iamia marina sp. nov., a novel species of the genus Iamia.</title>
        <authorList>
            <person name="He Y."/>
            <person name="Tian X."/>
        </authorList>
    </citation>
    <scope>NUCLEOTIDE SEQUENCE</scope>
    <source>
        <strain evidence="15">DSM 19957</strain>
    </source>
</reference>
<dbReference type="RefSeq" id="WP_272736890.1">
    <property type="nucleotide sequence ID" value="NZ_CP116942.1"/>
</dbReference>
<evidence type="ECO:0000256" key="10">
    <source>
        <dbReference type="PROSITE-ProRule" id="PRU01193"/>
    </source>
</evidence>
<dbReference type="AlphaFoldDB" id="A0AAE9YA52"/>
<evidence type="ECO:0000256" key="7">
    <source>
        <dbReference type="ARBA" id="ARBA00023122"/>
    </source>
</evidence>
<dbReference type="InterPro" id="IPR000644">
    <property type="entry name" value="CBS_dom"/>
</dbReference>
<evidence type="ECO:0000259" key="13">
    <source>
        <dbReference type="PROSITE" id="PS51371"/>
    </source>
</evidence>
<organism evidence="15 16">
    <name type="scientific">Iamia majanohamensis</name>
    <dbReference type="NCBI Taxonomy" id="467976"/>
    <lineage>
        <taxon>Bacteria</taxon>
        <taxon>Bacillati</taxon>
        <taxon>Actinomycetota</taxon>
        <taxon>Acidimicrobiia</taxon>
        <taxon>Acidimicrobiales</taxon>
        <taxon>Iamiaceae</taxon>
        <taxon>Iamia</taxon>
    </lineage>
</organism>
<proteinExistence type="inferred from homology"/>
<keyword evidence="8 10" id="KW-0472">Membrane</keyword>
<evidence type="ECO:0000256" key="5">
    <source>
        <dbReference type="ARBA" id="ARBA00022737"/>
    </source>
</evidence>
<feature type="domain" description="CBS" evidence="13">
    <location>
        <begin position="275"/>
        <end position="332"/>
    </location>
</feature>
<dbReference type="SUPFAM" id="SSF56176">
    <property type="entry name" value="FAD-binding/transporter-associated domain-like"/>
    <property type="match status" value="1"/>
</dbReference>
<dbReference type="Pfam" id="PF03471">
    <property type="entry name" value="CorC_HlyC"/>
    <property type="match status" value="1"/>
</dbReference>
<comment type="subcellular location">
    <subcellularLocation>
        <location evidence="1">Cell membrane</location>
        <topology evidence="1">Multi-pass membrane protein</topology>
    </subcellularLocation>
</comment>
<evidence type="ECO:0000256" key="2">
    <source>
        <dbReference type="ARBA" id="ARBA00006337"/>
    </source>
</evidence>
<dbReference type="PROSITE" id="PS51371">
    <property type="entry name" value="CBS"/>
    <property type="match status" value="1"/>
</dbReference>
<keyword evidence="16" id="KW-1185">Reference proteome</keyword>
<dbReference type="Gene3D" id="3.10.580.10">
    <property type="entry name" value="CBS-domain"/>
    <property type="match status" value="1"/>
</dbReference>
<feature type="transmembrane region" description="Helical" evidence="12">
    <location>
        <begin position="59"/>
        <end position="83"/>
    </location>
</feature>
<dbReference type="InterPro" id="IPR046342">
    <property type="entry name" value="CBS_dom_sf"/>
</dbReference>
<dbReference type="InterPro" id="IPR016169">
    <property type="entry name" value="FAD-bd_PCMH_sub2"/>
</dbReference>
<protein>
    <submittedName>
        <fullName evidence="15">Hemolysin family protein</fullName>
    </submittedName>
</protein>
<comment type="similarity">
    <text evidence="2">Belongs to the UPF0053 family.</text>
</comment>
<dbReference type="PANTHER" id="PTHR43099:SF5">
    <property type="entry name" value="HLYC_CORC FAMILY TRANSPORTER"/>
    <property type="match status" value="1"/>
</dbReference>
<dbReference type="InterPro" id="IPR051676">
    <property type="entry name" value="UPF0053_domain"/>
</dbReference>
<dbReference type="SUPFAM" id="SSF54631">
    <property type="entry name" value="CBS-domain pair"/>
    <property type="match status" value="1"/>
</dbReference>
<feature type="domain" description="CNNM transmembrane" evidence="14">
    <location>
        <begin position="1"/>
        <end position="199"/>
    </location>
</feature>
<dbReference type="InterPro" id="IPR005170">
    <property type="entry name" value="Transptr-assoc_dom"/>
</dbReference>
<evidence type="ECO:0000259" key="14">
    <source>
        <dbReference type="PROSITE" id="PS51846"/>
    </source>
</evidence>
<dbReference type="GO" id="GO:0050660">
    <property type="term" value="F:flavin adenine dinucleotide binding"/>
    <property type="evidence" value="ECO:0007669"/>
    <property type="project" value="InterPro"/>
</dbReference>
<dbReference type="InterPro" id="IPR002550">
    <property type="entry name" value="CNNM"/>
</dbReference>
<dbReference type="Gene3D" id="3.30.465.10">
    <property type="match status" value="1"/>
</dbReference>
<keyword evidence="3" id="KW-1003">Cell membrane</keyword>
<dbReference type="Pfam" id="PF00571">
    <property type="entry name" value="CBS"/>
    <property type="match status" value="2"/>
</dbReference>
<name>A0AAE9YA52_9ACTN</name>
<evidence type="ECO:0000256" key="6">
    <source>
        <dbReference type="ARBA" id="ARBA00022989"/>
    </source>
</evidence>
<keyword evidence="6 10" id="KW-1133">Transmembrane helix</keyword>
<gene>
    <name evidence="15" type="ORF">PO878_01380</name>
</gene>
<dbReference type="GO" id="GO:0005886">
    <property type="term" value="C:plasma membrane"/>
    <property type="evidence" value="ECO:0007669"/>
    <property type="project" value="UniProtKB-SubCell"/>
</dbReference>
<evidence type="ECO:0000256" key="4">
    <source>
        <dbReference type="ARBA" id="ARBA00022692"/>
    </source>
</evidence>
<dbReference type="EMBL" id="CP116942">
    <property type="protein sequence ID" value="WCO67368.1"/>
    <property type="molecule type" value="Genomic_DNA"/>
</dbReference>